<evidence type="ECO:0000313" key="2">
    <source>
        <dbReference type="EMBL" id="ODH25164.1"/>
    </source>
</evidence>
<gene>
    <name evidence="2" type="ORF">ACO22_05254</name>
</gene>
<proteinExistence type="predicted"/>
<feature type="compositionally biased region" description="Polar residues" evidence="1">
    <location>
        <begin position="39"/>
        <end position="49"/>
    </location>
</feature>
<name>A0A1D2JAV3_PARBR</name>
<organism evidence="2 3">
    <name type="scientific">Paracoccidioides brasiliensis</name>
    <dbReference type="NCBI Taxonomy" id="121759"/>
    <lineage>
        <taxon>Eukaryota</taxon>
        <taxon>Fungi</taxon>
        <taxon>Dikarya</taxon>
        <taxon>Ascomycota</taxon>
        <taxon>Pezizomycotina</taxon>
        <taxon>Eurotiomycetes</taxon>
        <taxon>Eurotiomycetidae</taxon>
        <taxon>Onygenales</taxon>
        <taxon>Ajellomycetaceae</taxon>
        <taxon>Paracoccidioides</taxon>
    </lineage>
</organism>
<dbReference type="EMBL" id="LZYO01000227">
    <property type="protein sequence ID" value="ODH25164.1"/>
    <property type="molecule type" value="Genomic_DNA"/>
</dbReference>
<dbReference type="VEuPathDB" id="FungiDB:PABG_12114"/>
<reference evidence="2 3" key="1">
    <citation type="submission" date="2016-06" db="EMBL/GenBank/DDBJ databases">
        <authorList>
            <person name="Kjaerup R.B."/>
            <person name="Dalgaard T.S."/>
            <person name="Juul-Madsen H.R."/>
        </authorList>
    </citation>
    <scope>NUCLEOTIDE SEQUENCE [LARGE SCALE GENOMIC DNA]</scope>
    <source>
        <strain evidence="2 3">Pb300</strain>
    </source>
</reference>
<feature type="region of interest" description="Disordered" evidence="1">
    <location>
        <begin position="17"/>
        <end position="64"/>
    </location>
</feature>
<dbReference type="AlphaFoldDB" id="A0A1D2JAV3"/>
<sequence>MAMVVAEPGTKKISTAQVNFASSTESNPTQLCNDGGVESDTSGTSSPCGNSDKDYTAGSDDSDSVIKPLKHCKLSSQSAVISSCQSQSHPQPQHQVA</sequence>
<evidence type="ECO:0000313" key="3">
    <source>
        <dbReference type="Proteomes" id="UP000242814"/>
    </source>
</evidence>
<dbReference type="Proteomes" id="UP000242814">
    <property type="component" value="Unassembled WGS sequence"/>
</dbReference>
<comment type="caution">
    <text evidence="2">The sequence shown here is derived from an EMBL/GenBank/DDBJ whole genome shotgun (WGS) entry which is preliminary data.</text>
</comment>
<accession>A0A1D2JAV3</accession>
<feature type="compositionally biased region" description="Polar residues" evidence="1">
    <location>
        <begin position="17"/>
        <end position="32"/>
    </location>
</feature>
<evidence type="ECO:0000256" key="1">
    <source>
        <dbReference type="SAM" id="MobiDB-lite"/>
    </source>
</evidence>
<protein>
    <submittedName>
        <fullName evidence="2">Uncharacterized protein</fullName>
    </submittedName>
</protein>